<organism evidence="5 6">
    <name type="scientific">Tetradesmus obliquus</name>
    <name type="common">Green alga</name>
    <name type="synonym">Acutodesmus obliquus</name>
    <dbReference type="NCBI Taxonomy" id="3088"/>
    <lineage>
        <taxon>Eukaryota</taxon>
        <taxon>Viridiplantae</taxon>
        <taxon>Chlorophyta</taxon>
        <taxon>core chlorophytes</taxon>
        <taxon>Chlorophyceae</taxon>
        <taxon>CS clade</taxon>
        <taxon>Sphaeropleales</taxon>
        <taxon>Scenedesmaceae</taxon>
        <taxon>Tetradesmus</taxon>
    </lineage>
</organism>
<keyword evidence="3" id="KW-0472">Membrane</keyword>
<evidence type="ECO:0000256" key="3">
    <source>
        <dbReference type="SAM" id="Phobius"/>
    </source>
</evidence>
<keyword evidence="6" id="KW-1185">Reference proteome</keyword>
<name>A0ABY8UFA5_TETOB</name>
<evidence type="ECO:0000313" key="6">
    <source>
        <dbReference type="Proteomes" id="UP001244341"/>
    </source>
</evidence>
<accession>A0ABY8UFA5</accession>
<proteinExistence type="predicted"/>
<keyword evidence="3" id="KW-1133">Transmembrane helix</keyword>
<reference evidence="5 6" key="1">
    <citation type="submission" date="2023-05" db="EMBL/GenBank/DDBJ databases">
        <title>A 100% complete, gapless, phased diploid assembly of the Scenedesmus obliquus UTEX 3031 genome.</title>
        <authorList>
            <person name="Biondi T.C."/>
            <person name="Hanschen E.R."/>
            <person name="Kwon T."/>
            <person name="Eng W."/>
            <person name="Kruse C.P.S."/>
            <person name="Koehler S.I."/>
            <person name="Kunde Y."/>
            <person name="Gleasner C.D."/>
            <person name="You Mak K.T."/>
            <person name="Polle J."/>
            <person name="Hovde B.T."/>
            <person name="Starkenburg S.R."/>
        </authorList>
    </citation>
    <scope>NUCLEOTIDE SEQUENCE [LARGE SCALE GENOMIC DNA]</scope>
    <source>
        <strain evidence="5 6">DOE0152z</strain>
    </source>
</reference>
<gene>
    <name evidence="5" type="ORF">OEZ85_003749</name>
</gene>
<feature type="region of interest" description="Disordered" evidence="2">
    <location>
        <begin position="124"/>
        <end position="153"/>
    </location>
</feature>
<feature type="compositionally biased region" description="Low complexity" evidence="2">
    <location>
        <begin position="507"/>
        <end position="519"/>
    </location>
</feature>
<evidence type="ECO:0000313" key="5">
    <source>
        <dbReference type="EMBL" id="WIA19101.1"/>
    </source>
</evidence>
<dbReference type="Gene3D" id="3.30.200.20">
    <property type="entry name" value="Phosphorylase Kinase, domain 1"/>
    <property type="match status" value="1"/>
</dbReference>
<dbReference type="PROSITE" id="PS00107">
    <property type="entry name" value="PROTEIN_KINASE_ATP"/>
    <property type="match status" value="1"/>
</dbReference>
<feature type="domain" description="Protein kinase" evidence="4">
    <location>
        <begin position="572"/>
        <end position="623"/>
    </location>
</feature>
<dbReference type="SUPFAM" id="SSF56112">
    <property type="entry name" value="Protein kinase-like (PK-like)"/>
    <property type="match status" value="1"/>
</dbReference>
<keyword evidence="1" id="KW-0067">ATP-binding</keyword>
<keyword evidence="1" id="KW-0547">Nucleotide-binding</keyword>
<feature type="region of interest" description="Disordered" evidence="2">
    <location>
        <begin position="507"/>
        <end position="543"/>
    </location>
</feature>
<evidence type="ECO:0000256" key="2">
    <source>
        <dbReference type="SAM" id="MobiDB-lite"/>
    </source>
</evidence>
<protein>
    <recommendedName>
        <fullName evidence="4">Protein kinase domain-containing protein</fullName>
    </recommendedName>
</protein>
<feature type="binding site" evidence="1">
    <location>
        <position position="599"/>
    </location>
    <ligand>
        <name>ATP</name>
        <dbReference type="ChEBI" id="CHEBI:30616"/>
    </ligand>
</feature>
<feature type="transmembrane region" description="Helical" evidence="3">
    <location>
        <begin position="466"/>
        <end position="489"/>
    </location>
</feature>
<dbReference type="PROSITE" id="PS50011">
    <property type="entry name" value="PROTEIN_KINASE_DOM"/>
    <property type="match status" value="1"/>
</dbReference>
<dbReference type="InterPro" id="IPR000719">
    <property type="entry name" value="Prot_kinase_dom"/>
</dbReference>
<evidence type="ECO:0000259" key="4">
    <source>
        <dbReference type="PROSITE" id="PS50011"/>
    </source>
</evidence>
<dbReference type="InterPro" id="IPR017441">
    <property type="entry name" value="Protein_kinase_ATP_BS"/>
</dbReference>
<keyword evidence="3" id="KW-0812">Transmembrane</keyword>
<dbReference type="EMBL" id="CP126217">
    <property type="protein sequence ID" value="WIA19101.1"/>
    <property type="molecule type" value="Genomic_DNA"/>
</dbReference>
<dbReference type="Proteomes" id="UP001244341">
    <property type="component" value="Chromosome 10b"/>
</dbReference>
<sequence length="623" mass="65629">MFSVMLGAAAGRLAAESGVAAAAADLGTRAGSRVWLVKTLEALPLGPVAAKSLHLRPTHTAAHGSGSSSMLASALALLPGPNQQLLVGLSRGRVLKGACLGTPVPPREYVAAQWEQMSSWGKPADAAGAAADTDNTADTCSSTARGSSSSSTGVQGSVVSIAVSPDCPEAWLAGYSCGSVALFKEARSRPALLWQQLRNAPVLALRWVPMHPMSVAAAGVAYVGEPQDGTAIFGTTVSLVQALQDRNVTSIVITSNYSIDHLLDSYLGSPLLIARNLTITGLQGKDTVLNLEYKRALVELCRNCTLTFSNITISHERRGTGSVYDLFLGMPGSRIIADDIYKLRVACTSPRHLAQVTSRTKRSSILPGSSKPQDFDFVNVTFEGRAYTQSLKMNDYTVDVPLTEQEGGPPFGGYALSESRKVRLCEQEVPQSCLDIKSPDACVNQAIDRAEAEHAAHGSSSSSVPVAAIAVPVIVAVLAVMAACAFAAYKWHRRQLKQQLVTHNKDAAAAGSGSVAGPSHRGPPGPADTAAAGRGGRGEDDELWMPRGLRRGWHVTSSLTTPLLGAVEDDRVVFGRLLGAGSFGRVYLARWAGRQVAVKVIEHSGDTSAVVENEVKLMMQETT</sequence>
<dbReference type="InterPro" id="IPR011009">
    <property type="entry name" value="Kinase-like_dom_sf"/>
</dbReference>
<evidence type="ECO:0000256" key="1">
    <source>
        <dbReference type="PROSITE-ProRule" id="PRU10141"/>
    </source>
</evidence>